<protein>
    <submittedName>
        <fullName evidence="1">Uncharacterized protein</fullName>
    </submittedName>
</protein>
<evidence type="ECO:0000313" key="1">
    <source>
        <dbReference type="EMBL" id="MCW4157156.1"/>
    </source>
</evidence>
<dbReference type="EMBL" id="JAPDVH010000002">
    <property type="protein sequence ID" value="MCW4157156.1"/>
    <property type="molecule type" value="Genomic_DNA"/>
</dbReference>
<organism evidence="1 2">
    <name type="scientific">Segatella copri</name>
    <dbReference type="NCBI Taxonomy" id="165179"/>
    <lineage>
        <taxon>Bacteria</taxon>
        <taxon>Pseudomonadati</taxon>
        <taxon>Bacteroidota</taxon>
        <taxon>Bacteroidia</taxon>
        <taxon>Bacteroidales</taxon>
        <taxon>Prevotellaceae</taxon>
        <taxon>Segatella</taxon>
    </lineage>
</organism>
<dbReference type="RefSeq" id="WP_264910619.1">
    <property type="nucleotide sequence ID" value="NZ_CATKVX010000002.1"/>
</dbReference>
<dbReference type="AlphaFoldDB" id="A0AAW5UXH8"/>
<sequence length="143" mass="15969">MNTINYRIKSMQVTSSCIDPKKYTKEGEMQIHNSLSFTMAVKECMLLCKHGLVLKKKENVFAEIILETIFLIAPDSVEGMKSDNKLVIPRGFLVQCGSISYGTLRGVVLKSASEEGLDNIIIPPVFINTIIKDSMVIDLKDNK</sequence>
<reference evidence="1" key="1">
    <citation type="submission" date="2022-11" db="EMBL/GenBank/DDBJ databases">
        <title>Genomic repertoires linked with pathogenic potency of arthritogenic Prevotella copri isolated from the gut of rheumatoid arthritis patients.</title>
        <authorList>
            <person name="Nii T."/>
            <person name="Maeda Y."/>
            <person name="Motooka D."/>
            <person name="Naito M."/>
            <person name="Matsumoto Y."/>
            <person name="Ogawa T."/>
            <person name="Oguro-Igashira E."/>
            <person name="Kishikawa T."/>
            <person name="Yamashita M."/>
            <person name="Koizumi S."/>
            <person name="Kurakawa T."/>
            <person name="Okumura R."/>
            <person name="Kayama H."/>
            <person name="Murakami M."/>
            <person name="Sakaguchi T."/>
            <person name="Das B."/>
            <person name="Nakamura S."/>
            <person name="Okada Y."/>
            <person name="Kumanogoh A."/>
            <person name="Takeda K."/>
        </authorList>
    </citation>
    <scope>NUCLEOTIDE SEQUENCE</scope>
    <source>
        <strain evidence="1">H012_8</strain>
    </source>
</reference>
<accession>A0AAW5UXH8</accession>
<gene>
    <name evidence="1" type="ORF">ONT23_16860</name>
</gene>
<evidence type="ECO:0000313" key="2">
    <source>
        <dbReference type="Proteomes" id="UP001209168"/>
    </source>
</evidence>
<name>A0AAW5UXH8_9BACT</name>
<dbReference type="Proteomes" id="UP001209168">
    <property type="component" value="Unassembled WGS sequence"/>
</dbReference>
<comment type="caution">
    <text evidence="1">The sequence shown here is derived from an EMBL/GenBank/DDBJ whole genome shotgun (WGS) entry which is preliminary data.</text>
</comment>
<proteinExistence type="predicted"/>